<proteinExistence type="predicted"/>
<dbReference type="Pfam" id="PF01753">
    <property type="entry name" value="zf-MYND"/>
    <property type="match status" value="1"/>
</dbReference>
<reference evidence="6" key="1">
    <citation type="submission" date="2020-05" db="EMBL/GenBank/DDBJ databases">
        <title>Phylogenomic resolution of chytrid fungi.</title>
        <authorList>
            <person name="Stajich J.E."/>
            <person name="Amses K."/>
            <person name="Simmons R."/>
            <person name="Seto K."/>
            <person name="Myers J."/>
            <person name="Bonds A."/>
            <person name="Quandt C.A."/>
            <person name="Barry K."/>
            <person name="Liu P."/>
            <person name="Grigoriev I."/>
            <person name="Longcore J.E."/>
            <person name="James T.Y."/>
        </authorList>
    </citation>
    <scope>NUCLEOTIDE SEQUENCE</scope>
    <source>
        <strain evidence="6">JEL0379</strain>
    </source>
</reference>
<keyword evidence="1" id="KW-0479">Metal-binding</keyword>
<dbReference type="Proteomes" id="UP001212152">
    <property type="component" value="Unassembled WGS sequence"/>
</dbReference>
<evidence type="ECO:0000256" key="1">
    <source>
        <dbReference type="ARBA" id="ARBA00022723"/>
    </source>
</evidence>
<gene>
    <name evidence="6" type="primary">CAS1</name>
    <name evidence="6" type="ORF">HDU87_003320</name>
</gene>
<dbReference type="InterPro" id="IPR052298">
    <property type="entry name" value="ZMYND10"/>
</dbReference>
<dbReference type="GO" id="GO:0005737">
    <property type="term" value="C:cytoplasm"/>
    <property type="evidence" value="ECO:0007669"/>
    <property type="project" value="TreeGrafter"/>
</dbReference>
<accession>A0AAD5TMC7</accession>
<evidence type="ECO:0000256" key="2">
    <source>
        <dbReference type="ARBA" id="ARBA00022771"/>
    </source>
</evidence>
<evidence type="ECO:0000256" key="3">
    <source>
        <dbReference type="ARBA" id="ARBA00022833"/>
    </source>
</evidence>
<dbReference type="SUPFAM" id="SSF144232">
    <property type="entry name" value="HIT/MYND zinc finger-like"/>
    <property type="match status" value="1"/>
</dbReference>
<dbReference type="PROSITE" id="PS50865">
    <property type="entry name" value="ZF_MYND_2"/>
    <property type="match status" value="1"/>
</dbReference>
<keyword evidence="7" id="KW-1185">Reference proteome</keyword>
<organism evidence="6 7">
    <name type="scientific">Geranomyces variabilis</name>
    <dbReference type="NCBI Taxonomy" id="109894"/>
    <lineage>
        <taxon>Eukaryota</taxon>
        <taxon>Fungi</taxon>
        <taxon>Fungi incertae sedis</taxon>
        <taxon>Chytridiomycota</taxon>
        <taxon>Chytridiomycota incertae sedis</taxon>
        <taxon>Chytridiomycetes</taxon>
        <taxon>Spizellomycetales</taxon>
        <taxon>Powellomycetaceae</taxon>
        <taxon>Geranomyces</taxon>
    </lineage>
</organism>
<feature type="domain" description="MYND-type" evidence="5">
    <location>
        <begin position="406"/>
        <end position="447"/>
    </location>
</feature>
<dbReference type="PANTHER" id="PTHR13244">
    <property type="entry name" value="ZINC FINGER MYND DOMAIN CONTAINING PROTEIN 10"/>
    <property type="match status" value="1"/>
</dbReference>
<dbReference type="InterPro" id="IPR002893">
    <property type="entry name" value="Znf_MYND"/>
</dbReference>
<dbReference type="Gene3D" id="6.10.140.2220">
    <property type="match status" value="1"/>
</dbReference>
<evidence type="ECO:0000256" key="4">
    <source>
        <dbReference type="PROSITE-ProRule" id="PRU00134"/>
    </source>
</evidence>
<keyword evidence="3" id="KW-0862">Zinc</keyword>
<dbReference type="EMBL" id="JADGJQ010000024">
    <property type="protein sequence ID" value="KAJ3178765.1"/>
    <property type="molecule type" value="Genomic_DNA"/>
</dbReference>
<comment type="caution">
    <text evidence="6">The sequence shown here is derived from an EMBL/GenBank/DDBJ whole genome shotgun (WGS) entry which is preliminary data.</text>
</comment>
<evidence type="ECO:0000313" key="7">
    <source>
        <dbReference type="Proteomes" id="UP001212152"/>
    </source>
</evidence>
<dbReference type="AlphaFoldDB" id="A0AAD5TMC7"/>
<dbReference type="PANTHER" id="PTHR13244:SF7">
    <property type="entry name" value="ZINC FINGER MYND DOMAIN-CONTAINING PROTEIN 10"/>
    <property type="match status" value="1"/>
</dbReference>
<sequence length="483" mass="54138">MANNLTEETPLLTVFEAEHLIGSLKKFTLAEVGCPRWMKQHENMERLNIQAHWNTAQMREEFVAVQLVDGEKMETVVYDLLLIDMWKKRIWPQIDARKINGENVLRVYFMHYHEATVLNLLEIVLYNEPSVTALGDIVVDLIDYCARKLVALATWPTTSDTTDTDSSASTADTSTALLSNPAQTLRTHLSVLSLLRHIASNLSALPFSVMTRLLVKHDVVVGLARVLEQKPWERRVRNGKRWVWERLTEAAEWKVVDEEERAGVVGWAAQAWLTLYTLMLDPECRKHYEFTTQNHATLLKLRPHLTTSLLDQIPPLADLLRHLEQLSLYEPPTTPSSRPLAGFVEELPVLEARILEGVDLDALAKTFAQQLALAEKDAADITKGLADTYTHPTLTTLLPTPAACANPACPNRETHPVAAHRCSACRSEWYCGRACQVACWKSHKRACEMMRAAAAADADANTVLNTGQSKVLASAAEGRIQEL</sequence>
<evidence type="ECO:0000259" key="5">
    <source>
        <dbReference type="PROSITE" id="PS50865"/>
    </source>
</evidence>
<keyword evidence="2 4" id="KW-0863">Zinc-finger</keyword>
<dbReference type="GO" id="GO:0008270">
    <property type="term" value="F:zinc ion binding"/>
    <property type="evidence" value="ECO:0007669"/>
    <property type="project" value="UniProtKB-KW"/>
</dbReference>
<evidence type="ECO:0000313" key="6">
    <source>
        <dbReference type="EMBL" id="KAJ3178765.1"/>
    </source>
</evidence>
<protein>
    <submittedName>
        <fullName evidence="6">CRISPR-associated protein 1</fullName>
    </submittedName>
</protein>
<name>A0AAD5TMC7_9FUNG</name>